<proteinExistence type="predicted"/>
<organism evidence="1 2">
    <name type="scientific">Scutellospora calospora</name>
    <dbReference type="NCBI Taxonomy" id="85575"/>
    <lineage>
        <taxon>Eukaryota</taxon>
        <taxon>Fungi</taxon>
        <taxon>Fungi incertae sedis</taxon>
        <taxon>Mucoromycota</taxon>
        <taxon>Glomeromycotina</taxon>
        <taxon>Glomeromycetes</taxon>
        <taxon>Diversisporales</taxon>
        <taxon>Gigasporaceae</taxon>
        <taxon>Scutellospora</taxon>
    </lineage>
</organism>
<dbReference type="EMBL" id="CAJVPM010032799">
    <property type="protein sequence ID" value="CAG8683416.1"/>
    <property type="molecule type" value="Genomic_DNA"/>
</dbReference>
<evidence type="ECO:0000313" key="1">
    <source>
        <dbReference type="EMBL" id="CAG8683416.1"/>
    </source>
</evidence>
<protein>
    <submittedName>
        <fullName evidence="1">1621_t:CDS:1</fullName>
    </submittedName>
</protein>
<reference evidence="1" key="1">
    <citation type="submission" date="2021-06" db="EMBL/GenBank/DDBJ databases">
        <authorList>
            <person name="Kallberg Y."/>
            <person name="Tangrot J."/>
            <person name="Rosling A."/>
        </authorList>
    </citation>
    <scope>NUCLEOTIDE SEQUENCE</scope>
    <source>
        <strain evidence="1">AU212A</strain>
    </source>
</reference>
<dbReference type="Proteomes" id="UP000789860">
    <property type="component" value="Unassembled WGS sequence"/>
</dbReference>
<comment type="caution">
    <text evidence="1">The sequence shown here is derived from an EMBL/GenBank/DDBJ whole genome shotgun (WGS) entry which is preliminary data.</text>
</comment>
<feature type="non-terminal residue" evidence="1">
    <location>
        <position position="40"/>
    </location>
</feature>
<evidence type="ECO:0000313" key="2">
    <source>
        <dbReference type="Proteomes" id="UP000789860"/>
    </source>
</evidence>
<keyword evidence="2" id="KW-1185">Reference proteome</keyword>
<gene>
    <name evidence="1" type="ORF">SCALOS_LOCUS9815</name>
</gene>
<sequence length="40" mass="4509">MVPSSISSEIPENIIIARDPDSSLDFEEATIQARQLFEKM</sequence>
<accession>A0ACA9NY80</accession>
<name>A0ACA9NY80_9GLOM</name>